<reference evidence="2 3" key="1">
    <citation type="submission" date="2015-08" db="EMBL/GenBank/DDBJ databases">
        <title>Next Generation Sequencing and Analysis of the Genome of Puccinia sorghi L Schw, the Causal Agent of Maize Common Rust.</title>
        <authorList>
            <person name="Rochi L."/>
            <person name="Burguener G."/>
            <person name="Darino M."/>
            <person name="Turjanski A."/>
            <person name="Kreff E."/>
            <person name="Dieguez M.J."/>
            <person name="Sacco F."/>
        </authorList>
    </citation>
    <scope>NUCLEOTIDE SEQUENCE [LARGE SCALE GENOMIC DNA]</scope>
    <source>
        <strain evidence="2 3">RO10H11247</strain>
    </source>
</reference>
<dbReference type="PANTHER" id="PTHR33324">
    <property type="entry name" value="EXPRESSED PROTEIN"/>
    <property type="match status" value="1"/>
</dbReference>
<dbReference type="AlphaFoldDB" id="A0A0L6VLJ3"/>
<gene>
    <name evidence="2" type="ORF">VP01_1472g9</name>
</gene>
<protein>
    <submittedName>
        <fullName evidence="2">Uncharacterized protein</fullName>
    </submittedName>
</protein>
<keyword evidence="3" id="KW-1185">Reference proteome</keyword>
<evidence type="ECO:0000256" key="1">
    <source>
        <dbReference type="SAM" id="MobiDB-lite"/>
    </source>
</evidence>
<dbReference type="VEuPathDB" id="FungiDB:VP01_1472g9"/>
<comment type="caution">
    <text evidence="2">The sequence shown here is derived from an EMBL/GenBank/DDBJ whole genome shotgun (WGS) entry which is preliminary data.</text>
</comment>
<feature type="compositionally biased region" description="Polar residues" evidence="1">
    <location>
        <begin position="201"/>
        <end position="215"/>
    </location>
</feature>
<evidence type="ECO:0000313" key="3">
    <source>
        <dbReference type="Proteomes" id="UP000037035"/>
    </source>
</evidence>
<dbReference type="OrthoDB" id="127208at2759"/>
<proteinExistence type="predicted"/>
<dbReference type="STRING" id="27349.A0A0L6VLJ3"/>
<accession>A0A0L6VLJ3</accession>
<organism evidence="2 3">
    <name type="scientific">Puccinia sorghi</name>
    <dbReference type="NCBI Taxonomy" id="27349"/>
    <lineage>
        <taxon>Eukaryota</taxon>
        <taxon>Fungi</taxon>
        <taxon>Dikarya</taxon>
        <taxon>Basidiomycota</taxon>
        <taxon>Pucciniomycotina</taxon>
        <taxon>Pucciniomycetes</taxon>
        <taxon>Pucciniales</taxon>
        <taxon>Pucciniaceae</taxon>
        <taxon>Puccinia</taxon>
    </lineage>
</organism>
<sequence length="307" mass="34101">METIGGFKTQKCWCQGKASHPNLPHPPHHTSSPLKSKSKYITMNIPKTPTTPSTPALVKTTKKKAVPWDRNGIDGGSSSMEIVLEWLTTGTNYQHWRGDLEEGKTKKSLCSEIIQMMNDNGINHHDAKGMYTSPLLVVPPLRDWKQNTGAGILDSDVVNGVKTVNGTSAFHPVAHRFMNLILSVAKPLFTRSSVLNQQTKELPNLTSINPRNETTSDAEDEDITLTFDALPNLPPLGSTSNKQSTKKKTKNKQPSSSIITKRQAEMRKARATATKVKVSYMQDLREMGLEFNEIKKLVSKEFPPIQN</sequence>
<dbReference type="Proteomes" id="UP000037035">
    <property type="component" value="Unassembled WGS sequence"/>
</dbReference>
<dbReference type="EMBL" id="LAVV01005253">
    <property type="protein sequence ID" value="KNZ60980.1"/>
    <property type="molecule type" value="Genomic_DNA"/>
</dbReference>
<dbReference type="PANTHER" id="PTHR33324:SF2">
    <property type="entry name" value="MYB_SANT-LIKE DNA-BINDING DOMAIN-CONTAINING PROTEIN"/>
    <property type="match status" value="1"/>
</dbReference>
<feature type="region of interest" description="Disordered" evidence="1">
    <location>
        <begin position="228"/>
        <end position="274"/>
    </location>
</feature>
<feature type="region of interest" description="Disordered" evidence="1">
    <location>
        <begin position="201"/>
        <end position="220"/>
    </location>
</feature>
<evidence type="ECO:0000313" key="2">
    <source>
        <dbReference type="EMBL" id="KNZ60980.1"/>
    </source>
</evidence>
<name>A0A0L6VLJ3_9BASI</name>